<accession>A0ABY2KPH3</accession>
<protein>
    <submittedName>
        <fullName evidence="1">DUF1045 domain-containing protein</fullName>
    </submittedName>
</protein>
<dbReference type="Pfam" id="PF06299">
    <property type="entry name" value="DUF1045"/>
    <property type="match status" value="1"/>
</dbReference>
<keyword evidence="2" id="KW-1185">Reference proteome</keyword>
<dbReference type="InterPro" id="IPR009389">
    <property type="entry name" value="DUF1045"/>
</dbReference>
<proteinExistence type="predicted"/>
<dbReference type="EMBL" id="RPEM01000006">
    <property type="protein sequence ID" value="TGD43241.1"/>
    <property type="molecule type" value="Genomic_DNA"/>
</dbReference>
<organism evidence="1 2">
    <name type="scientific">Pseudotabrizicola sediminis</name>
    <dbReference type="NCBI Taxonomy" id="2486418"/>
    <lineage>
        <taxon>Bacteria</taxon>
        <taxon>Pseudomonadati</taxon>
        <taxon>Pseudomonadota</taxon>
        <taxon>Alphaproteobacteria</taxon>
        <taxon>Rhodobacterales</taxon>
        <taxon>Paracoccaceae</taxon>
        <taxon>Pseudotabrizicola</taxon>
    </lineage>
</organism>
<comment type="caution">
    <text evidence="1">The sequence shown here is derived from an EMBL/GenBank/DDBJ whole genome shotgun (WGS) entry which is preliminary data.</text>
</comment>
<dbReference type="PIRSF" id="PIRSF033328">
    <property type="entry name" value="Phest_Mll4975"/>
    <property type="match status" value="1"/>
</dbReference>
<gene>
    <name evidence="1" type="ORF">EEB11_10510</name>
</gene>
<evidence type="ECO:0000313" key="1">
    <source>
        <dbReference type="EMBL" id="TGD43241.1"/>
    </source>
</evidence>
<sequence>MDQMKRFAIFYAPRPGPFAEATAALLGWDSASARPAPQPDLPGLPMPLAGLTTDPRKYGFHGTLRAPFRPADGLGADDVADAVRTLSRQLSPATCDGLSVQNLHGFVALTPMGDTSALNTLAAQVVRATNPLRAPMTGAERARRRPESLSPRQLALLDTWGYPHVMEDFHFHLTLTNMLPADHAAQTAPVLSAHLAPVLPKPFAIEDLCLFCEDADGRFHLLHRFPLSG</sequence>
<reference evidence="1 2" key="1">
    <citation type="submission" date="2018-11" db="EMBL/GenBank/DDBJ databases">
        <title>Tabrizicola sp. isolated from sediment of alpine lake.</title>
        <authorList>
            <person name="Liu Z."/>
        </authorList>
    </citation>
    <scope>NUCLEOTIDE SEQUENCE [LARGE SCALE GENOMIC DNA]</scope>
    <source>
        <strain evidence="1 2">DRYC-M-16</strain>
    </source>
</reference>
<dbReference type="Proteomes" id="UP000297741">
    <property type="component" value="Unassembled WGS sequence"/>
</dbReference>
<evidence type="ECO:0000313" key="2">
    <source>
        <dbReference type="Proteomes" id="UP000297741"/>
    </source>
</evidence>
<name>A0ABY2KPH3_9RHOB</name>
<dbReference type="Gene3D" id="3.90.1140.10">
    <property type="entry name" value="Cyclic phosphodiesterase"/>
    <property type="match status" value="1"/>
</dbReference>